<keyword evidence="3" id="KW-1185">Reference proteome</keyword>
<evidence type="ECO:0000259" key="1">
    <source>
        <dbReference type="Pfam" id="PF13843"/>
    </source>
</evidence>
<evidence type="ECO:0000313" key="3">
    <source>
        <dbReference type="Proteomes" id="UP000198211"/>
    </source>
</evidence>
<protein>
    <recommendedName>
        <fullName evidence="1">PiggyBac transposable element-derived protein domain-containing protein</fullName>
    </recommendedName>
</protein>
<evidence type="ECO:0000313" key="2">
    <source>
        <dbReference type="EMBL" id="OWZ00028.1"/>
    </source>
</evidence>
<organism evidence="2 3">
    <name type="scientific">Phytophthora megakarya</name>
    <dbReference type="NCBI Taxonomy" id="4795"/>
    <lineage>
        <taxon>Eukaryota</taxon>
        <taxon>Sar</taxon>
        <taxon>Stramenopiles</taxon>
        <taxon>Oomycota</taxon>
        <taxon>Peronosporomycetes</taxon>
        <taxon>Peronosporales</taxon>
        <taxon>Peronosporaceae</taxon>
        <taxon>Phytophthora</taxon>
    </lineage>
</organism>
<dbReference type="OrthoDB" id="10057959at2759"/>
<accession>A0A225V537</accession>
<dbReference type="AlphaFoldDB" id="A0A225V537"/>
<dbReference type="Pfam" id="PF13843">
    <property type="entry name" value="DDE_Tnp_1_7"/>
    <property type="match status" value="1"/>
</dbReference>
<reference evidence="3" key="1">
    <citation type="submission" date="2017-03" db="EMBL/GenBank/DDBJ databases">
        <title>Phytopthora megakarya and P. palmivora, two closely related causual agents of cacao black pod achieved similar genome size and gene model numbers by different mechanisms.</title>
        <authorList>
            <person name="Ali S."/>
            <person name="Shao J."/>
            <person name="Larry D.J."/>
            <person name="Kronmiller B."/>
            <person name="Shen D."/>
            <person name="Strem M.D."/>
            <person name="Melnick R.L."/>
            <person name="Guiltinan M.J."/>
            <person name="Tyler B.M."/>
            <person name="Meinhardt L.W."/>
            <person name="Bailey B.A."/>
        </authorList>
    </citation>
    <scope>NUCLEOTIDE SEQUENCE [LARGE SCALE GENOMIC DNA]</scope>
    <source>
        <strain evidence="3">zdho120</strain>
    </source>
</reference>
<dbReference type="PANTHER" id="PTHR46599">
    <property type="entry name" value="PIGGYBAC TRANSPOSABLE ELEMENT-DERIVED PROTEIN 4"/>
    <property type="match status" value="1"/>
</dbReference>
<proteinExistence type="predicted"/>
<dbReference type="Proteomes" id="UP000198211">
    <property type="component" value="Unassembled WGS sequence"/>
</dbReference>
<name>A0A225V537_9STRA</name>
<dbReference type="InterPro" id="IPR029526">
    <property type="entry name" value="PGBD"/>
</dbReference>
<comment type="caution">
    <text evidence="2">The sequence shown here is derived from an EMBL/GenBank/DDBJ whole genome shotgun (WGS) entry which is preliminary data.</text>
</comment>
<gene>
    <name evidence="2" type="ORF">PHMEG_00028870</name>
</gene>
<dbReference type="EMBL" id="NBNE01007963">
    <property type="protein sequence ID" value="OWZ00028.1"/>
    <property type="molecule type" value="Genomic_DNA"/>
</dbReference>
<feature type="domain" description="PiggyBac transposable element-derived protein" evidence="1">
    <location>
        <begin position="4"/>
        <end position="137"/>
    </location>
</feature>
<dbReference type="PANTHER" id="PTHR46599:SF3">
    <property type="entry name" value="PIGGYBAC TRANSPOSABLE ELEMENT-DERIVED PROTEIN 4"/>
    <property type="match status" value="1"/>
</dbReference>
<sequence length="417" mass="47975">MIITQRNEIADYWSGTPYLGQREFHETMAQNRFKAIRSHFRILYLWSRVPKKKSNDHLWHSRDVLNHLQKKFQGRYVLNHLQKKFQGLAVPTSVSSLDESSVRTRAHTKASSYMPLKPDKYAIRFYAIVGWDSLYIHSLCDTGLGLVSELSPGERYVQTFPILRESFLRLRTLKGIEFDGDAASSVWVAMAGHQTKILRSKDGKKRLNSKERVEAMERGSWELVAAVDPVSGREKMEEKHNRSQPKIPKRIRIPFPTVAPVTIASHAGYIVFKDSRTIIFYTNDLTVTMSESILSSSSQEAVRYVHGLHPIARWTGAEMMHMALLYVPVSIAAFNKFMNAVDRVDQLRSTNSTQHREVRLTMTLFTWALDICIINAFALKKRLETGGTTQTLRQFKLKIVQSLTEAERQKRVKTFEN</sequence>